<dbReference type="Proteomes" id="UP000639606">
    <property type="component" value="Unassembled WGS sequence"/>
</dbReference>
<keyword evidence="3" id="KW-0862">Zinc</keyword>
<evidence type="ECO:0000256" key="2">
    <source>
        <dbReference type="PIRSR" id="PIRSR605511-1"/>
    </source>
</evidence>
<protein>
    <submittedName>
        <fullName evidence="5">Calcium-binding protein</fullName>
    </submittedName>
</protein>
<dbReference type="PANTHER" id="PTHR10907">
    <property type="entry name" value="REGUCALCIN"/>
    <property type="match status" value="1"/>
</dbReference>
<dbReference type="SUPFAM" id="SSF63829">
    <property type="entry name" value="Calcium-dependent phosphotriesterase"/>
    <property type="match status" value="1"/>
</dbReference>
<evidence type="ECO:0000259" key="4">
    <source>
        <dbReference type="Pfam" id="PF08450"/>
    </source>
</evidence>
<feature type="binding site" evidence="3">
    <location>
        <position position="193"/>
    </location>
    <ligand>
        <name>a divalent metal cation</name>
        <dbReference type="ChEBI" id="CHEBI:60240"/>
    </ligand>
</feature>
<proteinExistence type="inferred from homology"/>
<name>A0A918AJC6_9PSEU</name>
<feature type="binding site" evidence="3">
    <location>
        <position position="17"/>
    </location>
    <ligand>
        <name>a divalent metal cation</name>
        <dbReference type="ChEBI" id="CHEBI:60240"/>
    </ligand>
</feature>
<dbReference type="InterPro" id="IPR011042">
    <property type="entry name" value="6-blade_b-propeller_TolB-like"/>
</dbReference>
<dbReference type="PRINTS" id="PR01790">
    <property type="entry name" value="SMP30FAMILY"/>
</dbReference>
<sequence length="286" mass="30230">MPVSIDVAVRAQAELGEDPTWDHSSATLLWVDVLASEVHRYAPARDDDAVLVVPQHVGAAKPRSRGGLVLNLRDGVALVEPDGAKTWLVYWARDGVRGNDAAVDPAGRLWAGTSRYDQADGGGWLARVEPNGDAKVVLDRVAVSNGLGWSPDGSLMYYVDSAQGRVDVLDYDRDSGQAVNRRPLCEVDRGVPDGLCVDADGCVWVALWGGGAVRRYTPAGELDLEVELPVDQPTACCFGGEDFTDLYVTTARTGLSEAALAERPLSGSVLVLPGVGSGMPSTAFAG</sequence>
<feature type="binding site" evidence="3">
    <location>
        <position position="97"/>
    </location>
    <ligand>
        <name>substrate</name>
    </ligand>
</feature>
<feature type="binding site" evidence="3">
    <location>
        <position position="117"/>
    </location>
    <ligand>
        <name>substrate</name>
    </ligand>
</feature>
<dbReference type="GO" id="GO:0004341">
    <property type="term" value="F:gluconolactonase activity"/>
    <property type="evidence" value="ECO:0007669"/>
    <property type="project" value="TreeGrafter"/>
</dbReference>
<dbReference type="GO" id="GO:0019853">
    <property type="term" value="P:L-ascorbic acid biosynthetic process"/>
    <property type="evidence" value="ECO:0007669"/>
    <property type="project" value="TreeGrafter"/>
</dbReference>
<comment type="caution">
    <text evidence="5">The sequence shown here is derived from an EMBL/GenBank/DDBJ whole genome shotgun (WGS) entry which is preliminary data.</text>
</comment>
<dbReference type="Pfam" id="PF08450">
    <property type="entry name" value="SGL"/>
    <property type="match status" value="1"/>
</dbReference>
<feature type="active site" description="Proton donor/acceptor" evidence="2">
    <location>
        <position position="193"/>
    </location>
</feature>
<dbReference type="AlphaFoldDB" id="A0A918AJC6"/>
<keyword evidence="3" id="KW-0479">Metal-binding</keyword>
<organism evidence="5 6">
    <name type="scientific">Saccharothrix coeruleofusca</name>
    <dbReference type="NCBI Taxonomy" id="33919"/>
    <lineage>
        <taxon>Bacteria</taxon>
        <taxon>Bacillati</taxon>
        <taxon>Actinomycetota</taxon>
        <taxon>Actinomycetes</taxon>
        <taxon>Pseudonocardiales</taxon>
        <taxon>Pseudonocardiaceae</taxon>
        <taxon>Saccharothrix</taxon>
    </lineage>
</organism>
<evidence type="ECO:0000256" key="3">
    <source>
        <dbReference type="PIRSR" id="PIRSR605511-2"/>
    </source>
</evidence>
<accession>A0A918AJC6</accession>
<evidence type="ECO:0000313" key="5">
    <source>
        <dbReference type="EMBL" id="GGP44212.1"/>
    </source>
</evidence>
<evidence type="ECO:0000256" key="1">
    <source>
        <dbReference type="ARBA" id="ARBA00008853"/>
    </source>
</evidence>
<reference evidence="5" key="1">
    <citation type="journal article" date="2014" name="Int. J. Syst. Evol. Microbiol.">
        <title>Complete genome sequence of Corynebacterium casei LMG S-19264T (=DSM 44701T), isolated from a smear-ripened cheese.</title>
        <authorList>
            <consortium name="US DOE Joint Genome Institute (JGI-PGF)"/>
            <person name="Walter F."/>
            <person name="Albersmeier A."/>
            <person name="Kalinowski J."/>
            <person name="Ruckert C."/>
        </authorList>
    </citation>
    <scope>NUCLEOTIDE SEQUENCE</scope>
    <source>
        <strain evidence="5">JCM 3313</strain>
    </source>
</reference>
<feature type="binding site" evidence="3">
    <location>
        <position position="145"/>
    </location>
    <ligand>
        <name>a divalent metal cation</name>
        <dbReference type="ChEBI" id="CHEBI:60240"/>
    </ligand>
</feature>
<feature type="domain" description="SMP-30/Gluconolactonase/LRE-like region" evidence="4">
    <location>
        <begin position="15"/>
        <end position="252"/>
    </location>
</feature>
<dbReference type="GO" id="GO:0005509">
    <property type="term" value="F:calcium ion binding"/>
    <property type="evidence" value="ECO:0007669"/>
    <property type="project" value="TreeGrafter"/>
</dbReference>
<dbReference type="PANTHER" id="PTHR10907:SF47">
    <property type="entry name" value="REGUCALCIN"/>
    <property type="match status" value="1"/>
</dbReference>
<reference evidence="5" key="2">
    <citation type="submission" date="2020-09" db="EMBL/GenBank/DDBJ databases">
        <authorList>
            <person name="Sun Q."/>
            <person name="Ohkuma M."/>
        </authorList>
    </citation>
    <scope>NUCLEOTIDE SEQUENCE</scope>
    <source>
        <strain evidence="5">JCM 3313</strain>
    </source>
</reference>
<dbReference type="InterPro" id="IPR013658">
    <property type="entry name" value="SGL"/>
</dbReference>
<gene>
    <name evidence="5" type="ORF">GCM10010185_14900</name>
</gene>
<comment type="similarity">
    <text evidence="1">Belongs to the SMP-30/CGR1 family.</text>
</comment>
<feature type="binding site" evidence="3">
    <location>
        <position position="99"/>
    </location>
    <ligand>
        <name>substrate</name>
    </ligand>
</feature>
<dbReference type="Gene3D" id="2.120.10.30">
    <property type="entry name" value="TolB, C-terminal domain"/>
    <property type="match status" value="1"/>
</dbReference>
<dbReference type="InterPro" id="IPR005511">
    <property type="entry name" value="SMP-30"/>
</dbReference>
<keyword evidence="6" id="KW-1185">Reference proteome</keyword>
<dbReference type="EMBL" id="BMRG01000002">
    <property type="protein sequence ID" value="GGP44212.1"/>
    <property type="molecule type" value="Genomic_DNA"/>
</dbReference>
<comment type="cofactor">
    <cofactor evidence="3">
        <name>Zn(2+)</name>
        <dbReference type="ChEBI" id="CHEBI:29105"/>
    </cofactor>
    <text evidence="3">Binds 1 divalent metal cation per subunit.</text>
</comment>
<evidence type="ECO:0000313" key="6">
    <source>
        <dbReference type="Proteomes" id="UP000639606"/>
    </source>
</evidence>